<organism evidence="3 4">
    <name type="scientific">Tectimicrobiota bacterium</name>
    <dbReference type="NCBI Taxonomy" id="2528274"/>
    <lineage>
        <taxon>Bacteria</taxon>
        <taxon>Pseudomonadati</taxon>
        <taxon>Nitrospinota/Tectimicrobiota group</taxon>
        <taxon>Candidatus Tectimicrobiota</taxon>
    </lineage>
</organism>
<feature type="compositionally biased region" description="Basic and acidic residues" evidence="2">
    <location>
        <begin position="1037"/>
        <end position="1046"/>
    </location>
</feature>
<feature type="compositionally biased region" description="Pro residues" evidence="2">
    <location>
        <begin position="1060"/>
        <end position="1070"/>
    </location>
</feature>
<proteinExistence type="predicted"/>
<comment type="caution">
    <text evidence="3">The sequence shown here is derived from an EMBL/GenBank/DDBJ whole genome shotgun (WGS) entry which is preliminary data.</text>
</comment>
<name>A0A932I3Z2_UNCTE</name>
<evidence type="ECO:0000256" key="2">
    <source>
        <dbReference type="SAM" id="MobiDB-lite"/>
    </source>
</evidence>
<dbReference type="PANTHER" id="PTHR48125:SF12">
    <property type="entry name" value="AT HOOK TRANSCRIPTION FACTOR FAMILY-RELATED"/>
    <property type="match status" value="1"/>
</dbReference>
<feature type="coiled-coil region" evidence="1">
    <location>
        <begin position="503"/>
        <end position="530"/>
    </location>
</feature>
<feature type="region of interest" description="Disordered" evidence="2">
    <location>
        <begin position="1345"/>
        <end position="1404"/>
    </location>
</feature>
<accession>A0A932I3Z2</accession>
<gene>
    <name evidence="3" type="ORF">HYZ11_18720</name>
</gene>
<evidence type="ECO:0000256" key="1">
    <source>
        <dbReference type="SAM" id="Coils"/>
    </source>
</evidence>
<feature type="region of interest" description="Disordered" evidence="2">
    <location>
        <begin position="1037"/>
        <end position="1116"/>
    </location>
</feature>
<sequence>MYRWLKWAALTLAALVLLAAGGALAVRFFLSSDQMKRLAETQGQILLGRKVTVETLSIGLFSIEAGGLTVAGGPAEPAPLLKVAQVQVLLNPAALLYRRVSLLKVTLDGVAASAYRDSAGRFSFQDILDRLGVPPAARAPGRGGALALLSAGEAEAQEPKEAQGPKGESAGFDVVVRSLEMRSVRLTFASAPVGGAPAYRAACSFASIQGGGIRLGAPLNLTAEGSCTEPGLIRFTAGLFADFAGGQYSGWAAADPFEVSPFFRLAPAPGDVRALKGTIGGKAAGSYSGGVLEWDASLRARDLSGEMRPGPQEAWREVSLPAASAASKGRFDWNAGSGQVTLLEVELPFGKGRLGEPAAWNAAGRDEIHLLADISDVAGASRWAADLFRMSPPQLTRTGKLSLDLRMSRGRGPGQGLAVRAAAAFDPLDIAPLAAWVAVLGTAPLEGFEPQRGVLGGKIEASWSGENTVRWKLDLRAEDFGFRVRGGQGQPWRPAHIARAGVRTEGRVDIAREEAEVERLEIELPFAEGRLLEKGGWNLGGRDHLKLRVQVADSGALFRLVRDLTGMRVGDPGQGGKAEAEVAFSRARAEKRVAASVQGRLDPVDLSILTRLVPMPAMVKGLGGLAGGVFEVDYATGRPVRWKADLSGRALTAQIEPTPNSTWRWVELASLGLASEGWYDPAADAAEVARLEARLPFGSFKLNKPARWNVKGTDEIDLRLAIDDLGAAEVWVGSIVNLPVQVSQQKETLTASLTASRARAREKEFGWAVDMRFDPLEAAPLVQLWLEASPTLSGAGGEIGGKLSVTYSPAGSVRWEADLRGEGVWVTPRAPRKEDEVLVPVGKTALRSRGGYDIRRGSAEVAALDAEFPFGSIRVSRPSVWNLKGRDELHLSWQFSDLGPALAVAGAVAGEPIPGLQLTGASSGSLALSRDRAKPASLAARGGASLDVRKVRLADYPNLETEVRGKADLDGKEARLALGRVLVRDLARPQDPPAVLLEGLAGAFGQADLMLGRVASSRIAANSLTVHFFMDPENRSTFDSLTERKGGPSPAAPKPQEAKPAPPPPAPPAPRPRRDPAPSNPYDESGMRSPQPPAPASRADKRPLPPERPNEDLPDIRVGRLEIERVGFHFRHEVEKGKPPAVADRRGMRLTAENVDTRMPPGRMDTRLRLEEPGQPAPLLFEGRANLGVRPFPAAGNLTLRKYDLKPLSPYARQVRGAEIERGEMDVDAAFTLRRDYLQAEAKGKVYNLSLRPVGKRHLATKAQEVAEGVALDLLKRRTGEIPISVRIQGRLDDPRTTIYGLAMDSLLVGVFAKVIDLAGAPIRGLGGGVADILRGVIEGFGVPLPPKSPPAPESKASPPAPAAPAPAEPQPAPPSEPPREQKKPDLKQLERDLKKGLKDFLRR</sequence>
<dbReference type="Pfam" id="PF05359">
    <property type="entry name" value="DUF748"/>
    <property type="match status" value="1"/>
</dbReference>
<evidence type="ECO:0000313" key="3">
    <source>
        <dbReference type="EMBL" id="MBI3129648.1"/>
    </source>
</evidence>
<dbReference type="Proteomes" id="UP000782312">
    <property type="component" value="Unassembled WGS sequence"/>
</dbReference>
<feature type="compositionally biased region" description="Basic and acidic residues" evidence="2">
    <location>
        <begin position="1378"/>
        <end position="1404"/>
    </location>
</feature>
<dbReference type="EMBL" id="JACPUR010000041">
    <property type="protein sequence ID" value="MBI3129648.1"/>
    <property type="molecule type" value="Genomic_DNA"/>
</dbReference>
<dbReference type="InterPro" id="IPR008023">
    <property type="entry name" value="DUF748"/>
</dbReference>
<evidence type="ECO:0000313" key="4">
    <source>
        <dbReference type="Proteomes" id="UP000782312"/>
    </source>
</evidence>
<keyword evidence="1" id="KW-0175">Coiled coil</keyword>
<feature type="compositionally biased region" description="Basic and acidic residues" evidence="2">
    <location>
        <begin position="1098"/>
        <end position="1116"/>
    </location>
</feature>
<reference evidence="3" key="1">
    <citation type="submission" date="2020-07" db="EMBL/GenBank/DDBJ databases">
        <title>Huge and variable diversity of episymbiotic CPR bacteria and DPANN archaea in groundwater ecosystems.</title>
        <authorList>
            <person name="He C.Y."/>
            <person name="Keren R."/>
            <person name="Whittaker M."/>
            <person name="Farag I.F."/>
            <person name="Doudna J."/>
            <person name="Cate J.H.D."/>
            <person name="Banfield J.F."/>
        </authorList>
    </citation>
    <scope>NUCLEOTIDE SEQUENCE</scope>
    <source>
        <strain evidence="3">NC_groundwater_763_Ag_S-0.2um_68_21</strain>
    </source>
</reference>
<protein>
    <submittedName>
        <fullName evidence="3">DUF748 domain-containing protein</fullName>
    </submittedName>
</protein>
<dbReference type="PANTHER" id="PTHR48125">
    <property type="entry name" value="LP07818P1"/>
    <property type="match status" value="1"/>
</dbReference>
<feature type="compositionally biased region" description="Pro residues" evidence="2">
    <location>
        <begin position="1345"/>
        <end position="1377"/>
    </location>
</feature>